<keyword evidence="3" id="KW-1185">Reference proteome</keyword>
<reference evidence="2" key="1">
    <citation type="submission" date="2020-08" db="EMBL/GenBank/DDBJ databases">
        <title>Chromosome-level assembly of Southern catfish (Silurus meridionalis) provides insights into visual adaptation to the nocturnal and benthic lifestyles.</title>
        <authorList>
            <person name="Zhang Y."/>
            <person name="Wang D."/>
            <person name="Peng Z."/>
        </authorList>
    </citation>
    <scope>NUCLEOTIDE SEQUENCE</scope>
    <source>
        <strain evidence="2">SWU-2019-XX</strain>
        <tissue evidence="2">Muscle</tissue>
    </source>
</reference>
<evidence type="ECO:0000313" key="3">
    <source>
        <dbReference type="Proteomes" id="UP000606274"/>
    </source>
</evidence>
<gene>
    <name evidence="2" type="ORF">HF521_005159</name>
</gene>
<feature type="region of interest" description="Disordered" evidence="1">
    <location>
        <begin position="84"/>
        <end position="108"/>
    </location>
</feature>
<dbReference type="EMBL" id="JABFDY010000015">
    <property type="protein sequence ID" value="KAF7696741.1"/>
    <property type="molecule type" value="Genomic_DNA"/>
</dbReference>
<comment type="caution">
    <text evidence="2">The sequence shown here is derived from an EMBL/GenBank/DDBJ whole genome shotgun (WGS) entry which is preliminary data.</text>
</comment>
<organism evidence="2 3">
    <name type="scientific">Silurus meridionalis</name>
    <name type="common">Southern catfish</name>
    <name type="synonym">Silurus soldatovi meridionalis</name>
    <dbReference type="NCBI Taxonomy" id="175797"/>
    <lineage>
        <taxon>Eukaryota</taxon>
        <taxon>Metazoa</taxon>
        <taxon>Chordata</taxon>
        <taxon>Craniata</taxon>
        <taxon>Vertebrata</taxon>
        <taxon>Euteleostomi</taxon>
        <taxon>Actinopterygii</taxon>
        <taxon>Neopterygii</taxon>
        <taxon>Teleostei</taxon>
        <taxon>Ostariophysi</taxon>
        <taxon>Siluriformes</taxon>
        <taxon>Siluridae</taxon>
        <taxon>Silurus</taxon>
    </lineage>
</organism>
<proteinExistence type="predicted"/>
<evidence type="ECO:0000313" key="2">
    <source>
        <dbReference type="EMBL" id="KAF7696741.1"/>
    </source>
</evidence>
<dbReference type="Proteomes" id="UP000606274">
    <property type="component" value="Unassembled WGS sequence"/>
</dbReference>
<dbReference type="AlphaFoldDB" id="A0A8T0AVM7"/>
<name>A0A8T0AVM7_SILME</name>
<protein>
    <submittedName>
        <fullName evidence="2">Uncharacterized protein</fullName>
    </submittedName>
</protein>
<evidence type="ECO:0000256" key="1">
    <source>
        <dbReference type="SAM" id="MobiDB-lite"/>
    </source>
</evidence>
<accession>A0A8T0AVM7</accession>
<sequence length="108" mass="10793">MLMAVKCALLNSVRPRAKDSSDADDTLLVNLRAQPSQGHIYSGDDYDNETGEKRELIGALGGTLECGCALVGGIGARVIGGGSTASSGVGGRATASSGLVGGATVIRE</sequence>